<evidence type="ECO:0000313" key="8">
    <source>
        <dbReference type="EMBL" id="WFP24952.1"/>
    </source>
</evidence>
<dbReference type="Gene3D" id="1.10.357.10">
    <property type="entry name" value="Tetracycline Repressor, domain 2"/>
    <property type="match status" value="2"/>
</dbReference>
<feature type="DNA-binding region" description="H-T-H motif" evidence="5">
    <location>
        <begin position="40"/>
        <end position="59"/>
    </location>
</feature>
<sequence>MSKSADIASAKSARLPELRLEHLVREATRLFQEFGYRNVSMEQIGATVGLTGPALYRHFPSKQDILAQALIAQVRTVSRFMADAQERGGTPEEQIVLFFDALGDMTAHRDVSILWNRERLHLERSGLSELNRSFGGLVDTLAAKISAARPAVDPAGAELLATAVLSVYSSTARMRGSLSAKRLMQVQRALTDSILDCDLATAPVVVGTDDARSRRSPIARRERILDVATELFFVRGFRNVRIDEIAAHAGVSVATVYHEHAGKTEILWTVIRRGIEGLLGTSIAALDGASAGDTLHVLLRVFVDYSLGPNGRVLAVAVRDAVYLPEADQISRPHHLGLLRRVDHCHPRAYAQPVTGRCQGSGAGSGRVRRPRDLVPRAPLSARHRRAIEETGIRHPDTARSYLTVTVPSAAPRYSRDRLTREKRRTDPGASGAAPFSGRRWWQQGSDACSRQAQMHEPD</sequence>
<dbReference type="EMBL" id="CP121270">
    <property type="protein sequence ID" value="WFP24952.1"/>
    <property type="molecule type" value="Genomic_DNA"/>
</dbReference>
<evidence type="ECO:0000259" key="7">
    <source>
        <dbReference type="PROSITE" id="PS50977"/>
    </source>
</evidence>
<protein>
    <submittedName>
        <fullName evidence="8">TetR/AcrR family transcriptional regulator</fullName>
    </submittedName>
</protein>
<evidence type="ECO:0000256" key="2">
    <source>
        <dbReference type="ARBA" id="ARBA00023015"/>
    </source>
</evidence>
<keyword evidence="3 5" id="KW-0238">DNA-binding</keyword>
<dbReference type="RefSeq" id="WP_165629312.1">
    <property type="nucleotide sequence ID" value="NZ_CP121270.1"/>
</dbReference>
<organism evidence="8 9">
    <name type="scientific">Gordonia hongkongensis</name>
    <dbReference type="NCBI Taxonomy" id="1701090"/>
    <lineage>
        <taxon>Bacteria</taxon>
        <taxon>Bacillati</taxon>
        <taxon>Actinomycetota</taxon>
        <taxon>Actinomycetes</taxon>
        <taxon>Mycobacteriales</taxon>
        <taxon>Gordoniaceae</taxon>
        <taxon>Gordonia</taxon>
    </lineage>
</organism>
<dbReference type="InterPro" id="IPR023772">
    <property type="entry name" value="DNA-bd_HTH_TetR-type_CS"/>
</dbReference>
<dbReference type="Gene3D" id="1.10.10.60">
    <property type="entry name" value="Homeodomain-like"/>
    <property type="match status" value="1"/>
</dbReference>
<dbReference type="InterPro" id="IPR050109">
    <property type="entry name" value="HTH-type_TetR-like_transc_reg"/>
</dbReference>
<dbReference type="PRINTS" id="PR00455">
    <property type="entry name" value="HTHTETR"/>
</dbReference>
<dbReference type="Pfam" id="PF00440">
    <property type="entry name" value="TetR_N"/>
    <property type="match status" value="2"/>
</dbReference>
<keyword evidence="4" id="KW-0804">Transcription</keyword>
<accession>A0AAX3T8I0</accession>
<dbReference type="InterPro" id="IPR009057">
    <property type="entry name" value="Homeodomain-like_sf"/>
</dbReference>
<feature type="compositionally biased region" description="Polar residues" evidence="6">
    <location>
        <begin position="443"/>
        <end position="453"/>
    </location>
</feature>
<keyword evidence="2" id="KW-0805">Transcription regulation</keyword>
<feature type="region of interest" description="Disordered" evidence="6">
    <location>
        <begin position="413"/>
        <end position="459"/>
    </location>
</feature>
<evidence type="ECO:0000256" key="1">
    <source>
        <dbReference type="ARBA" id="ARBA00022491"/>
    </source>
</evidence>
<proteinExistence type="predicted"/>
<feature type="compositionally biased region" description="Basic and acidic residues" evidence="6">
    <location>
        <begin position="414"/>
        <end position="427"/>
    </location>
</feature>
<feature type="domain" description="HTH tetR-type" evidence="7">
    <location>
        <begin position="17"/>
        <end position="77"/>
    </location>
</feature>
<evidence type="ECO:0000256" key="5">
    <source>
        <dbReference type="PROSITE-ProRule" id="PRU00335"/>
    </source>
</evidence>
<dbReference type="GO" id="GO:0000976">
    <property type="term" value="F:transcription cis-regulatory region binding"/>
    <property type="evidence" value="ECO:0007669"/>
    <property type="project" value="TreeGrafter"/>
</dbReference>
<dbReference type="InterPro" id="IPR001647">
    <property type="entry name" value="HTH_TetR"/>
</dbReference>
<evidence type="ECO:0000256" key="6">
    <source>
        <dbReference type="SAM" id="MobiDB-lite"/>
    </source>
</evidence>
<dbReference type="PANTHER" id="PTHR30055:SF175">
    <property type="entry name" value="HTH-TYPE TRANSCRIPTIONAL REPRESSOR KSTR2"/>
    <property type="match status" value="1"/>
</dbReference>
<feature type="DNA-binding region" description="H-T-H motif" evidence="5">
    <location>
        <begin position="241"/>
        <end position="260"/>
    </location>
</feature>
<evidence type="ECO:0000256" key="4">
    <source>
        <dbReference type="ARBA" id="ARBA00023163"/>
    </source>
</evidence>
<dbReference type="GO" id="GO:0003700">
    <property type="term" value="F:DNA-binding transcription factor activity"/>
    <property type="evidence" value="ECO:0007669"/>
    <property type="project" value="TreeGrafter"/>
</dbReference>
<dbReference type="SUPFAM" id="SSF46689">
    <property type="entry name" value="Homeodomain-like"/>
    <property type="match status" value="2"/>
</dbReference>
<dbReference type="Proteomes" id="UP001213504">
    <property type="component" value="Chromosome"/>
</dbReference>
<dbReference type="PROSITE" id="PS01081">
    <property type="entry name" value="HTH_TETR_1"/>
    <property type="match status" value="1"/>
</dbReference>
<dbReference type="AlphaFoldDB" id="A0AAX3T8I0"/>
<keyword evidence="1" id="KW-0678">Repressor</keyword>
<reference evidence="8" key="1">
    <citation type="submission" date="2023-04" db="EMBL/GenBank/DDBJ databases">
        <title>Complete genome sequence of a phthalic acid esters degrading bacterial strain.</title>
        <authorList>
            <person name="Weng L."/>
            <person name="Jia Y."/>
            <person name="Ren L."/>
        </authorList>
    </citation>
    <scope>NUCLEOTIDE SEQUENCE</scope>
    <source>
        <strain evidence="8">RL-LY01</strain>
    </source>
</reference>
<name>A0AAX3T8I0_9ACTN</name>
<evidence type="ECO:0000313" key="9">
    <source>
        <dbReference type="Proteomes" id="UP001213504"/>
    </source>
</evidence>
<gene>
    <name evidence="8" type="ORF">P9A14_23075</name>
</gene>
<dbReference type="PANTHER" id="PTHR30055">
    <property type="entry name" value="HTH-TYPE TRANSCRIPTIONAL REGULATOR RUTR"/>
    <property type="match status" value="1"/>
</dbReference>
<evidence type="ECO:0000256" key="3">
    <source>
        <dbReference type="ARBA" id="ARBA00023125"/>
    </source>
</evidence>
<dbReference type="PROSITE" id="PS50977">
    <property type="entry name" value="HTH_TETR_2"/>
    <property type="match status" value="2"/>
</dbReference>
<feature type="domain" description="HTH tetR-type" evidence="7">
    <location>
        <begin position="218"/>
        <end position="278"/>
    </location>
</feature>